<dbReference type="Proteomes" id="UP000245119">
    <property type="component" value="Linkage Group LG2"/>
</dbReference>
<name>A0A2T7PRE1_POMCA</name>
<protein>
    <submittedName>
        <fullName evidence="1">Uncharacterized protein</fullName>
    </submittedName>
</protein>
<accession>A0A2T7PRE1</accession>
<reference evidence="1 2" key="1">
    <citation type="submission" date="2018-04" db="EMBL/GenBank/DDBJ databases">
        <title>The genome of golden apple snail Pomacea canaliculata provides insight into stress tolerance and invasive adaptation.</title>
        <authorList>
            <person name="Liu C."/>
            <person name="Liu B."/>
            <person name="Ren Y."/>
            <person name="Zhang Y."/>
            <person name="Wang H."/>
            <person name="Li S."/>
            <person name="Jiang F."/>
            <person name="Yin L."/>
            <person name="Zhang G."/>
            <person name="Qian W."/>
            <person name="Fan W."/>
        </authorList>
    </citation>
    <scope>NUCLEOTIDE SEQUENCE [LARGE SCALE GENOMIC DNA]</scope>
    <source>
        <strain evidence="1">SZHN2017</strain>
        <tissue evidence="1">Muscle</tissue>
    </source>
</reference>
<evidence type="ECO:0000313" key="1">
    <source>
        <dbReference type="EMBL" id="PVD35996.1"/>
    </source>
</evidence>
<dbReference type="AlphaFoldDB" id="A0A2T7PRE1"/>
<keyword evidence="2" id="KW-1185">Reference proteome</keyword>
<dbReference type="EMBL" id="PZQS01000002">
    <property type="protein sequence ID" value="PVD35996.1"/>
    <property type="molecule type" value="Genomic_DNA"/>
</dbReference>
<proteinExistence type="predicted"/>
<comment type="caution">
    <text evidence="1">The sequence shown here is derived from an EMBL/GenBank/DDBJ whole genome shotgun (WGS) entry which is preliminary data.</text>
</comment>
<gene>
    <name evidence="1" type="ORF">C0Q70_02966</name>
</gene>
<organism evidence="1 2">
    <name type="scientific">Pomacea canaliculata</name>
    <name type="common">Golden apple snail</name>
    <dbReference type="NCBI Taxonomy" id="400727"/>
    <lineage>
        <taxon>Eukaryota</taxon>
        <taxon>Metazoa</taxon>
        <taxon>Spiralia</taxon>
        <taxon>Lophotrochozoa</taxon>
        <taxon>Mollusca</taxon>
        <taxon>Gastropoda</taxon>
        <taxon>Caenogastropoda</taxon>
        <taxon>Architaenioglossa</taxon>
        <taxon>Ampullarioidea</taxon>
        <taxon>Ampullariidae</taxon>
        <taxon>Pomacea</taxon>
    </lineage>
</organism>
<sequence length="178" mass="18730">MTDPTVDRQKMALDPTRVETTYIHDASKFRPGFMKCMVNISDVALHHYRTLTHPGDLNKMREGIGVHLDSYLHQFAPDSDAPWISVAGLPVGGLRTGDKSDCDGAGSSDGDGDGAGSGDGGGVCEIASSFNSVSALTHLANMPRALATVLVGIPVGCNQSCDTNDLSILHQVMLAMST</sequence>
<evidence type="ECO:0000313" key="2">
    <source>
        <dbReference type="Proteomes" id="UP000245119"/>
    </source>
</evidence>